<dbReference type="PANTHER" id="PTHR21569:SF1">
    <property type="entry name" value="SMALL RIBOSOMAL SUBUNIT PROTEIN US9M"/>
    <property type="match status" value="1"/>
</dbReference>
<evidence type="ECO:0000256" key="6">
    <source>
        <dbReference type="RuleBase" id="RU003815"/>
    </source>
</evidence>
<keyword evidence="2 5" id="KW-0689">Ribosomal protein</keyword>
<dbReference type="Pfam" id="PF00380">
    <property type="entry name" value="Ribosomal_S9"/>
    <property type="match status" value="1"/>
</dbReference>
<dbReference type="FunFam" id="3.30.230.10:FF:000001">
    <property type="entry name" value="30S ribosomal protein S9"/>
    <property type="match status" value="1"/>
</dbReference>
<evidence type="ECO:0000256" key="5">
    <source>
        <dbReference type="HAMAP-Rule" id="MF_00532"/>
    </source>
</evidence>
<organism evidence="7 8">
    <name type="scientific">candidate division WOR-1 bacterium RIFOXYB2_FULL_37_13</name>
    <dbReference type="NCBI Taxonomy" id="1802579"/>
    <lineage>
        <taxon>Bacteria</taxon>
        <taxon>Bacillati</taxon>
        <taxon>Saganbacteria</taxon>
    </lineage>
</organism>
<evidence type="ECO:0000313" key="8">
    <source>
        <dbReference type="Proteomes" id="UP000178417"/>
    </source>
</evidence>
<dbReference type="InterPro" id="IPR020574">
    <property type="entry name" value="Ribosomal_uS9_CS"/>
</dbReference>
<dbReference type="EMBL" id="MEUB01000020">
    <property type="protein sequence ID" value="OGC23209.1"/>
    <property type="molecule type" value="Genomic_DNA"/>
</dbReference>
<proteinExistence type="inferred from homology"/>
<dbReference type="AlphaFoldDB" id="A0A1F4SS12"/>
<comment type="similarity">
    <text evidence="1 5 6">Belongs to the universal ribosomal protein uS9 family.</text>
</comment>
<dbReference type="HAMAP" id="MF_00532_B">
    <property type="entry name" value="Ribosomal_uS9_B"/>
    <property type="match status" value="1"/>
</dbReference>
<protein>
    <recommendedName>
        <fullName evidence="4 5">Small ribosomal subunit protein uS9</fullName>
    </recommendedName>
</protein>
<dbReference type="NCBIfam" id="NF001099">
    <property type="entry name" value="PRK00132.1"/>
    <property type="match status" value="1"/>
</dbReference>
<gene>
    <name evidence="5" type="primary">rpsI</name>
    <name evidence="7" type="ORF">A2310_06290</name>
</gene>
<evidence type="ECO:0000256" key="1">
    <source>
        <dbReference type="ARBA" id="ARBA00005251"/>
    </source>
</evidence>
<evidence type="ECO:0000256" key="4">
    <source>
        <dbReference type="ARBA" id="ARBA00035259"/>
    </source>
</evidence>
<dbReference type="GO" id="GO:0003735">
    <property type="term" value="F:structural constituent of ribosome"/>
    <property type="evidence" value="ECO:0007669"/>
    <property type="project" value="InterPro"/>
</dbReference>
<keyword evidence="3 5" id="KW-0687">Ribonucleoprotein</keyword>
<evidence type="ECO:0000256" key="2">
    <source>
        <dbReference type="ARBA" id="ARBA00022980"/>
    </source>
</evidence>
<dbReference type="GO" id="GO:0015935">
    <property type="term" value="C:small ribosomal subunit"/>
    <property type="evidence" value="ECO:0007669"/>
    <property type="project" value="TreeGrafter"/>
</dbReference>
<dbReference type="Proteomes" id="UP000178417">
    <property type="component" value="Unassembled WGS sequence"/>
</dbReference>
<dbReference type="SUPFAM" id="SSF54211">
    <property type="entry name" value="Ribosomal protein S5 domain 2-like"/>
    <property type="match status" value="1"/>
</dbReference>
<dbReference type="PROSITE" id="PS00360">
    <property type="entry name" value="RIBOSOMAL_S9"/>
    <property type="match status" value="1"/>
</dbReference>
<comment type="caution">
    <text evidence="7">The sequence shown here is derived from an EMBL/GenBank/DDBJ whole genome shotgun (WGS) entry which is preliminary data.</text>
</comment>
<accession>A0A1F4SS12</accession>
<dbReference type="GO" id="GO:0003723">
    <property type="term" value="F:RNA binding"/>
    <property type="evidence" value="ECO:0007669"/>
    <property type="project" value="TreeGrafter"/>
</dbReference>
<evidence type="ECO:0000313" key="7">
    <source>
        <dbReference type="EMBL" id="OGC23209.1"/>
    </source>
</evidence>
<dbReference type="InterPro" id="IPR020568">
    <property type="entry name" value="Ribosomal_Su5_D2-typ_SF"/>
</dbReference>
<evidence type="ECO:0000256" key="3">
    <source>
        <dbReference type="ARBA" id="ARBA00023274"/>
    </source>
</evidence>
<dbReference type="GO" id="GO:0006412">
    <property type="term" value="P:translation"/>
    <property type="evidence" value="ECO:0007669"/>
    <property type="project" value="UniProtKB-UniRule"/>
</dbReference>
<dbReference type="STRING" id="1802579.A2310_06290"/>
<dbReference type="InterPro" id="IPR000754">
    <property type="entry name" value="Ribosomal_uS9"/>
</dbReference>
<dbReference type="Gene3D" id="3.30.230.10">
    <property type="match status" value="1"/>
</dbReference>
<dbReference type="InterPro" id="IPR014721">
    <property type="entry name" value="Ribsml_uS5_D2-typ_fold_subgr"/>
</dbReference>
<dbReference type="GO" id="GO:0005737">
    <property type="term" value="C:cytoplasm"/>
    <property type="evidence" value="ECO:0007669"/>
    <property type="project" value="UniProtKB-ARBA"/>
</dbReference>
<reference evidence="7 8" key="1">
    <citation type="journal article" date="2016" name="Nat. Commun.">
        <title>Thousands of microbial genomes shed light on interconnected biogeochemical processes in an aquifer system.</title>
        <authorList>
            <person name="Anantharaman K."/>
            <person name="Brown C.T."/>
            <person name="Hug L.A."/>
            <person name="Sharon I."/>
            <person name="Castelle C.J."/>
            <person name="Probst A.J."/>
            <person name="Thomas B.C."/>
            <person name="Singh A."/>
            <person name="Wilkins M.J."/>
            <person name="Karaoz U."/>
            <person name="Brodie E.L."/>
            <person name="Williams K.H."/>
            <person name="Hubbard S.S."/>
            <person name="Banfield J.F."/>
        </authorList>
    </citation>
    <scope>NUCLEOTIDE SEQUENCE [LARGE SCALE GENOMIC DNA]</scope>
</reference>
<name>A0A1F4SS12_UNCSA</name>
<sequence length="141" mass="16241">MKNEKKFTGKLPKVFHRGTGRRKTAIASVYIYAGRGDIFVNARPCNEYFCNRPVLITTIFKPLEEVKMKTNFDINARLSGGGLSAQADALRHGIARALISFNPELRKILRPLDLLKRDPRMKERKKYGLKKARKAFQYTKR</sequence>
<dbReference type="InterPro" id="IPR023035">
    <property type="entry name" value="Ribosomal_uS9_bac/plastid"/>
</dbReference>
<dbReference type="PANTHER" id="PTHR21569">
    <property type="entry name" value="RIBOSOMAL PROTEIN S9"/>
    <property type="match status" value="1"/>
</dbReference>